<evidence type="ECO:0000313" key="3">
    <source>
        <dbReference type="Proteomes" id="UP000541154"/>
    </source>
</evidence>
<evidence type="ECO:0000313" key="2">
    <source>
        <dbReference type="EMBL" id="KAF5860095.1"/>
    </source>
</evidence>
<name>A0A8H6A3U4_PETAA</name>
<feature type="chain" id="PRO_5034166095" evidence="1">
    <location>
        <begin position="19"/>
        <end position="227"/>
    </location>
</feature>
<comment type="caution">
    <text evidence="2">The sequence shown here is derived from an EMBL/GenBank/DDBJ whole genome shotgun (WGS) entry which is preliminary data.</text>
</comment>
<organism evidence="2 3">
    <name type="scientific">Petromyces alliaceus</name>
    <name type="common">Aspergillus alliaceus</name>
    <dbReference type="NCBI Taxonomy" id="209559"/>
    <lineage>
        <taxon>Eukaryota</taxon>
        <taxon>Fungi</taxon>
        <taxon>Dikarya</taxon>
        <taxon>Ascomycota</taxon>
        <taxon>Pezizomycotina</taxon>
        <taxon>Eurotiomycetes</taxon>
        <taxon>Eurotiomycetidae</taxon>
        <taxon>Eurotiales</taxon>
        <taxon>Aspergillaceae</taxon>
        <taxon>Aspergillus</taxon>
        <taxon>Aspergillus subgen. Circumdati</taxon>
    </lineage>
</organism>
<evidence type="ECO:0000256" key="1">
    <source>
        <dbReference type="SAM" id="SignalP"/>
    </source>
</evidence>
<dbReference type="PANTHER" id="PTHR40640">
    <property type="entry name" value="ANCHORED GLYCOPROTEIN, PUTATIVE (AFU_ORTHOLOGUE AFUA_8G04860)-RELATED"/>
    <property type="match status" value="1"/>
</dbReference>
<sequence length="227" mass="23449">MFARKFLSFTLLMAAALANKTVPLFLPEFQGMSLVGRVIETNGHQTTYVINCDVRPKNREFYVIGECEGSATGFTVTHGPSTFRAVFDYPEFTMAEECAISASTSLSCLLSMDYGSSTEVESGVTVGPADDFYQALVITGREAATTPATVKASPTGAIATATGPSVKASAASTAGLLDEKAKKESQAWASSSTSTSQSTNAGLAKATGNIKWAIGGGAAAMAVIGLA</sequence>
<feature type="signal peptide" evidence="1">
    <location>
        <begin position="1"/>
        <end position="18"/>
    </location>
</feature>
<keyword evidence="3" id="KW-1185">Reference proteome</keyword>
<dbReference type="EMBL" id="SPNV01000142">
    <property type="protein sequence ID" value="KAF5860095.1"/>
    <property type="molecule type" value="Genomic_DNA"/>
</dbReference>
<proteinExistence type="predicted"/>
<reference evidence="2 3" key="1">
    <citation type="submission" date="2019-04" db="EMBL/GenBank/DDBJ databases">
        <title>Aspergillus burnettii sp. nov., novel species from soil in southeast Queensland.</title>
        <authorList>
            <person name="Gilchrist C.L.M."/>
            <person name="Pitt J.I."/>
            <person name="Lange L."/>
            <person name="Lacey H.J."/>
            <person name="Vuong D."/>
            <person name="Midgley D.J."/>
            <person name="Greenfield P."/>
            <person name="Bradbury M."/>
            <person name="Lacey E."/>
            <person name="Busk P.K."/>
            <person name="Pilgaard B."/>
            <person name="Chooi Y.H."/>
            <person name="Piggott A.M."/>
        </authorList>
    </citation>
    <scope>NUCLEOTIDE SEQUENCE [LARGE SCALE GENOMIC DNA]</scope>
    <source>
        <strain evidence="2 3">FRR 5400</strain>
    </source>
</reference>
<dbReference type="AlphaFoldDB" id="A0A8H6A3U4"/>
<gene>
    <name evidence="2" type="ORF">ETB97_002056</name>
</gene>
<dbReference type="PANTHER" id="PTHR40640:SF1">
    <property type="entry name" value="ANCHORED GLYCOPROTEIN, PUTATIVE (AFU_ORTHOLOGUE AFUA_8G04860)-RELATED"/>
    <property type="match status" value="1"/>
</dbReference>
<dbReference type="Proteomes" id="UP000541154">
    <property type="component" value="Unassembled WGS sequence"/>
</dbReference>
<protein>
    <submittedName>
        <fullName evidence="2">Uncharacterized protein</fullName>
    </submittedName>
</protein>
<accession>A0A8H6A3U4</accession>
<keyword evidence="1" id="KW-0732">Signal</keyword>